<dbReference type="EMBL" id="CM000781">
    <property type="protein sequence ID" value="AQK74913.1"/>
    <property type="molecule type" value="Genomic_DNA"/>
</dbReference>
<name>A0A1D6HKF5_MAIZE</name>
<accession>A0A1D6HKF5</accession>
<organism evidence="1">
    <name type="scientific">Zea mays</name>
    <name type="common">Maize</name>
    <dbReference type="NCBI Taxonomy" id="4577"/>
    <lineage>
        <taxon>Eukaryota</taxon>
        <taxon>Viridiplantae</taxon>
        <taxon>Streptophyta</taxon>
        <taxon>Embryophyta</taxon>
        <taxon>Tracheophyta</taxon>
        <taxon>Spermatophyta</taxon>
        <taxon>Magnoliopsida</taxon>
        <taxon>Liliopsida</taxon>
        <taxon>Poales</taxon>
        <taxon>Poaceae</taxon>
        <taxon>PACMAD clade</taxon>
        <taxon>Panicoideae</taxon>
        <taxon>Andropogonodae</taxon>
        <taxon>Andropogoneae</taxon>
        <taxon>Tripsacinae</taxon>
        <taxon>Zea</taxon>
    </lineage>
</organism>
<sequence length="78" mass="8445">MAHVLGAVLIYHSIRAHLCSGTRMVKQQTFSTSGHFTSFSSMCSLELTIMVICGIFFRAINNSTLISLLVTLNGLGPV</sequence>
<dbReference type="AlphaFoldDB" id="A0A1D6HKF5"/>
<reference evidence="1" key="1">
    <citation type="submission" date="2015-12" db="EMBL/GenBank/DDBJ databases">
        <title>Update maize B73 reference genome by single molecule sequencing technologies.</title>
        <authorList>
            <consortium name="Maize Genome Sequencing Project"/>
            <person name="Ware D."/>
        </authorList>
    </citation>
    <scope>NUCLEOTIDE SEQUENCE</scope>
    <source>
        <tissue evidence="1">Seedling</tissue>
    </source>
</reference>
<protein>
    <submittedName>
        <fullName evidence="1">HVA22-like protein a</fullName>
    </submittedName>
</protein>
<gene>
    <name evidence="1" type="ORF">ZEAMMB73_Zm00001d018049</name>
</gene>
<evidence type="ECO:0000313" key="1">
    <source>
        <dbReference type="EMBL" id="AQK74913.1"/>
    </source>
</evidence>
<proteinExistence type="predicted"/>